<name>A0ABU8CYW0_9GAMM</name>
<dbReference type="RefSeq" id="WP_336130950.1">
    <property type="nucleotide sequence ID" value="NZ_JBANDL010000002.1"/>
</dbReference>
<evidence type="ECO:0000313" key="4">
    <source>
        <dbReference type="Proteomes" id="UP001387215"/>
    </source>
</evidence>
<gene>
    <name evidence="3" type="ORF">V2J18_03195</name>
</gene>
<reference evidence="3 4" key="1">
    <citation type="submission" date="2024-02" db="EMBL/GenBank/DDBJ databases">
        <title>Lysobacter Genome Sequencing and Mining.</title>
        <authorList>
            <person name="Bierman J."/>
            <person name="Walker M.C."/>
        </authorList>
    </citation>
    <scope>NUCLEOTIDE SEQUENCE [LARGE SCALE GENOMIC DNA]</scope>
    <source>
        <strain evidence="3 4">PB6250</strain>
    </source>
</reference>
<feature type="domain" description="X-Tfes XVIPCD" evidence="2">
    <location>
        <begin position="347"/>
        <end position="448"/>
    </location>
</feature>
<dbReference type="InterPro" id="IPR046519">
    <property type="entry name" value="X-Tfes_XVIPCD"/>
</dbReference>
<dbReference type="EMBL" id="JBANDL010000002">
    <property type="protein sequence ID" value="MEI2453679.1"/>
    <property type="molecule type" value="Genomic_DNA"/>
</dbReference>
<feature type="region of interest" description="Disordered" evidence="1">
    <location>
        <begin position="448"/>
        <end position="476"/>
    </location>
</feature>
<dbReference type="Pfam" id="PF20410">
    <property type="entry name" value="X-Tfes_XVIPCD"/>
    <property type="match status" value="1"/>
</dbReference>
<organism evidence="3 4">
    <name type="scientific">Lysobacter firmicutimachus</name>
    <dbReference type="NCBI Taxonomy" id="1792846"/>
    <lineage>
        <taxon>Bacteria</taxon>
        <taxon>Pseudomonadati</taxon>
        <taxon>Pseudomonadota</taxon>
        <taxon>Gammaproteobacteria</taxon>
        <taxon>Lysobacterales</taxon>
        <taxon>Lysobacteraceae</taxon>
        <taxon>Lysobacter</taxon>
    </lineage>
</organism>
<evidence type="ECO:0000256" key="1">
    <source>
        <dbReference type="SAM" id="MobiDB-lite"/>
    </source>
</evidence>
<accession>A0ABU8CYW0</accession>
<keyword evidence="4" id="KW-1185">Reference proteome</keyword>
<evidence type="ECO:0000313" key="3">
    <source>
        <dbReference type="EMBL" id="MEI2453679.1"/>
    </source>
</evidence>
<proteinExistence type="predicted"/>
<evidence type="ECO:0000259" key="2">
    <source>
        <dbReference type="Pfam" id="PF20410"/>
    </source>
</evidence>
<protein>
    <submittedName>
        <fullName evidence="3">XVIPCD domain-containing protein</fullName>
    </submittedName>
</protein>
<sequence>MAEIHGDIRLLIDELSHQPGLPPGAVKDLETAIASSPYLANVLASSIQSGDLKHLAISNHPNEAGRYDSKTGTISLVAENFDRQRWHDPQLRQDNIAVVLGHEAGHALLAEAERRERYLLNYNATEAVRQASHEGTSADVTAPVERYLKFTRRNEAMAELVGMNALASRTSGGQAAEFNREEFLRRADPSTPCVENGVLASGVRLSPDGIQRTGNKLVSPAVEAVAQCYTDRASRLGLHGDSGYAAYYGAYAMETLHEARRNYARGTTMHVPDIELDLAALKLDPRKIERAGVDLGGEGQSFAYVDISHGQRNYEAISHTHSRVAPGSRKDVAEVAQPAVPSQPRADHPSHPDFAAYNLIRQAVRSDGRWSEQQSDNIAAALLREHKADPLSKRLDEVVVGRPTEQGEVNVFAVYAPFGKQGPFFTTHVDTHAASQVPAERSLAKVEQINQQRAQEPAQAQLLEPAPAQGGPRLAL</sequence>
<dbReference type="Proteomes" id="UP001387215">
    <property type="component" value="Unassembled WGS sequence"/>
</dbReference>
<comment type="caution">
    <text evidence="3">The sequence shown here is derived from an EMBL/GenBank/DDBJ whole genome shotgun (WGS) entry which is preliminary data.</text>
</comment>
<feature type="compositionally biased region" description="Low complexity" evidence="1">
    <location>
        <begin position="451"/>
        <end position="469"/>
    </location>
</feature>